<accession>A0A8C9V071</accession>
<dbReference type="FunFam" id="3.30.40.10:FF:000018">
    <property type="entry name" value="Synaptotagmin-like 5, isoform CRA_a"/>
    <property type="match status" value="1"/>
</dbReference>
<evidence type="ECO:0000256" key="5">
    <source>
        <dbReference type="SAM" id="MobiDB-lite"/>
    </source>
</evidence>
<dbReference type="InterPro" id="IPR013083">
    <property type="entry name" value="Znf_RING/FYVE/PHD"/>
</dbReference>
<evidence type="ECO:0000256" key="3">
    <source>
        <dbReference type="ARBA" id="ARBA00022833"/>
    </source>
</evidence>
<gene>
    <name evidence="7" type="primary">MLPH</name>
    <name evidence="7" type="synonym">mlphb</name>
</gene>
<evidence type="ECO:0000313" key="8">
    <source>
        <dbReference type="Proteomes" id="UP000694397"/>
    </source>
</evidence>
<dbReference type="GO" id="GO:0003779">
    <property type="term" value="F:actin binding"/>
    <property type="evidence" value="ECO:0007669"/>
    <property type="project" value="TreeGrafter"/>
</dbReference>
<keyword evidence="2" id="KW-0863">Zinc-finger</keyword>
<keyword evidence="4" id="KW-0175">Coiled coil</keyword>
<dbReference type="PANTHER" id="PTHR14555">
    <property type="entry name" value="MYELIN-ASSOCIATED OLIGODENDROCYTIC BASIC PROTEIN MOBP -RELATED"/>
    <property type="match status" value="1"/>
</dbReference>
<dbReference type="PROSITE" id="PS50916">
    <property type="entry name" value="RABBD"/>
    <property type="match status" value="1"/>
</dbReference>
<dbReference type="Pfam" id="PF04698">
    <property type="entry name" value="Rab_eff_C"/>
    <property type="match status" value="1"/>
</dbReference>
<feature type="domain" description="RabBD" evidence="6">
    <location>
        <begin position="4"/>
        <end position="124"/>
    </location>
</feature>
<dbReference type="GO" id="GO:0008270">
    <property type="term" value="F:zinc ion binding"/>
    <property type="evidence" value="ECO:0007669"/>
    <property type="project" value="UniProtKB-KW"/>
</dbReference>
<dbReference type="InterPro" id="IPR006788">
    <property type="entry name" value="Myrip/Melanophilin"/>
</dbReference>
<dbReference type="Gene3D" id="3.30.40.10">
    <property type="entry name" value="Zinc/RING finger domain, C3HC4 (zinc finger)"/>
    <property type="match status" value="1"/>
</dbReference>
<proteinExistence type="predicted"/>
<evidence type="ECO:0000256" key="1">
    <source>
        <dbReference type="ARBA" id="ARBA00022723"/>
    </source>
</evidence>
<keyword evidence="8" id="KW-1185">Reference proteome</keyword>
<dbReference type="AlphaFoldDB" id="A0A8C9V071"/>
<dbReference type="CDD" id="cd15752">
    <property type="entry name" value="FYVE_SlaC2-a"/>
    <property type="match status" value="1"/>
</dbReference>
<feature type="compositionally biased region" description="Polar residues" evidence="5">
    <location>
        <begin position="249"/>
        <end position="260"/>
    </location>
</feature>
<evidence type="ECO:0000256" key="2">
    <source>
        <dbReference type="ARBA" id="ARBA00022771"/>
    </source>
</evidence>
<reference evidence="7" key="3">
    <citation type="submission" date="2025-09" db="UniProtKB">
        <authorList>
            <consortium name="Ensembl"/>
        </authorList>
    </citation>
    <scope>IDENTIFICATION</scope>
</reference>
<reference evidence="7 8" key="1">
    <citation type="submission" date="2019-04" db="EMBL/GenBank/DDBJ databases">
        <authorList>
            <consortium name="Wellcome Sanger Institute Data Sharing"/>
        </authorList>
    </citation>
    <scope>NUCLEOTIDE SEQUENCE [LARGE SCALE GENOMIC DNA]</scope>
</reference>
<keyword evidence="1" id="KW-0479">Metal-binding</keyword>
<evidence type="ECO:0000256" key="4">
    <source>
        <dbReference type="SAM" id="Coils"/>
    </source>
</evidence>
<organism evidence="7 8">
    <name type="scientific">Scleropages formosus</name>
    <name type="common">Asian bonytongue</name>
    <name type="synonym">Osteoglossum formosum</name>
    <dbReference type="NCBI Taxonomy" id="113540"/>
    <lineage>
        <taxon>Eukaryota</taxon>
        <taxon>Metazoa</taxon>
        <taxon>Chordata</taxon>
        <taxon>Craniata</taxon>
        <taxon>Vertebrata</taxon>
        <taxon>Euteleostomi</taxon>
        <taxon>Actinopterygii</taxon>
        <taxon>Neopterygii</taxon>
        <taxon>Teleostei</taxon>
        <taxon>Osteoglossocephala</taxon>
        <taxon>Osteoglossomorpha</taxon>
        <taxon>Osteoglossiformes</taxon>
        <taxon>Osteoglossidae</taxon>
        <taxon>Scleropages</taxon>
    </lineage>
</organism>
<dbReference type="GO" id="GO:0006886">
    <property type="term" value="P:intracellular protein transport"/>
    <property type="evidence" value="ECO:0007669"/>
    <property type="project" value="InterPro"/>
</dbReference>
<feature type="compositionally biased region" description="Basic and acidic residues" evidence="5">
    <location>
        <begin position="366"/>
        <end position="377"/>
    </location>
</feature>
<feature type="region of interest" description="Disordered" evidence="5">
    <location>
        <begin position="358"/>
        <end position="385"/>
    </location>
</feature>
<dbReference type="Proteomes" id="UP000694397">
    <property type="component" value="Chromosome 24"/>
</dbReference>
<feature type="coiled-coil region" evidence="4">
    <location>
        <begin position="444"/>
        <end position="478"/>
    </location>
</feature>
<dbReference type="InterPro" id="IPR010911">
    <property type="entry name" value="Rab_BD"/>
</dbReference>
<dbReference type="SUPFAM" id="SSF57903">
    <property type="entry name" value="FYVE/PHD zinc finger"/>
    <property type="match status" value="1"/>
</dbReference>
<dbReference type="InterPro" id="IPR041282">
    <property type="entry name" value="FYVE_2"/>
</dbReference>
<dbReference type="InterPro" id="IPR011011">
    <property type="entry name" value="Znf_FYVE_PHD"/>
</dbReference>
<sequence length="518" mass="59927">MSKKLDLSRLTDEEAKHVWEVIQRDMELRKKEESRLGDLKAKIQKEGTKRELLTSQSNLTESYCIHCLQPFKFLINSRRQCADCQLYTCKACSRYNKKERSWVCDPCRMSRVLKIGSLDWYHNNVRSRFKHFGSAKVMRSLYKRLNESGSQMDLRDFYDGHEEEDTPDVQRYRTMRKTKRLLSVHPLDFDMDQEYSTHSRRPSVQQSRQGKDSEYSTEVHFRYTRRKTSSLLCFSDEGHIPDQRMMRTRSLSKISPSQRYTHGELDSSEEEEAERYPMYQLPARRRSRASSQENVHQGPPQMTELTKRMVAIESLLTRLEQKMIDPVDHVDSPLAVDLEEEKLSRKLKELTGNISDKGLSSEEEEVKLPKATKETMKKNRTQGEPALVSPLPQERVLSSSSDEQLSETQKVYLTAGKSYSLERKLRSLEQSASNRYCGHTDSELSELEDKVALAAAKVQNTESEVSDIENRIAALSASGMSEKLRKKVRRKVWFCSGLLSSIIIVQGSQKVLLISPVM</sequence>
<keyword evidence="3" id="KW-0862">Zinc</keyword>
<evidence type="ECO:0000259" key="6">
    <source>
        <dbReference type="PROSITE" id="PS50916"/>
    </source>
</evidence>
<dbReference type="GeneTree" id="ENSGT00950000183138"/>
<dbReference type="PANTHER" id="PTHR14555:SF1">
    <property type="entry name" value="MELANOPHILIN"/>
    <property type="match status" value="1"/>
</dbReference>
<dbReference type="Pfam" id="PF02318">
    <property type="entry name" value="FYVE_2"/>
    <property type="match status" value="1"/>
</dbReference>
<dbReference type="InterPro" id="IPR051745">
    <property type="entry name" value="Intracell_Transport_Effector"/>
</dbReference>
<dbReference type="Ensembl" id="ENSSFOT00015011170.2">
    <property type="protein sequence ID" value="ENSSFOP00015011021.1"/>
    <property type="gene ID" value="ENSSFOG00015007120.2"/>
</dbReference>
<dbReference type="InterPro" id="IPR037442">
    <property type="entry name" value="Melanophilin_FYVE-rel_dom"/>
</dbReference>
<dbReference type="GO" id="GO:0017022">
    <property type="term" value="F:myosin binding"/>
    <property type="evidence" value="ECO:0007669"/>
    <property type="project" value="TreeGrafter"/>
</dbReference>
<dbReference type="GO" id="GO:0030864">
    <property type="term" value="C:cortical actin cytoskeleton"/>
    <property type="evidence" value="ECO:0007669"/>
    <property type="project" value="TreeGrafter"/>
</dbReference>
<dbReference type="GO" id="GO:0031267">
    <property type="term" value="F:small GTPase binding"/>
    <property type="evidence" value="ECO:0007669"/>
    <property type="project" value="InterPro"/>
</dbReference>
<dbReference type="OrthoDB" id="10072397at2759"/>
<feature type="region of interest" description="Disordered" evidence="5">
    <location>
        <begin position="249"/>
        <end position="275"/>
    </location>
</feature>
<reference evidence="7" key="2">
    <citation type="submission" date="2025-08" db="UniProtKB">
        <authorList>
            <consortium name="Ensembl"/>
        </authorList>
    </citation>
    <scope>IDENTIFICATION</scope>
</reference>
<protein>
    <submittedName>
        <fullName evidence="7">Melanophilin a</fullName>
    </submittedName>
</protein>
<name>A0A8C9V071_SCLFO</name>
<evidence type="ECO:0000313" key="7">
    <source>
        <dbReference type="Ensembl" id="ENSSFOP00015011021.1"/>
    </source>
</evidence>
<feature type="region of interest" description="Disordered" evidence="5">
    <location>
        <begin position="192"/>
        <end position="216"/>
    </location>
</feature>